<feature type="compositionally biased region" description="Basic and acidic residues" evidence="6">
    <location>
        <begin position="85"/>
        <end position="95"/>
    </location>
</feature>
<evidence type="ECO:0000259" key="7">
    <source>
        <dbReference type="PROSITE" id="PS50048"/>
    </source>
</evidence>
<dbReference type="PANTHER" id="PTHR47338">
    <property type="entry name" value="ZN(II)2CYS6 TRANSCRIPTION FACTOR (EUROFUNG)-RELATED"/>
    <property type="match status" value="1"/>
</dbReference>
<dbReference type="GO" id="GO:0008270">
    <property type="term" value="F:zinc ion binding"/>
    <property type="evidence" value="ECO:0007669"/>
    <property type="project" value="InterPro"/>
</dbReference>
<dbReference type="PANTHER" id="PTHR47338:SF29">
    <property type="entry name" value="ZN(2)-C6 FUNGAL-TYPE DOMAIN-CONTAINING PROTEIN"/>
    <property type="match status" value="1"/>
</dbReference>
<dbReference type="GO" id="GO:0005634">
    <property type="term" value="C:nucleus"/>
    <property type="evidence" value="ECO:0007669"/>
    <property type="project" value="UniProtKB-SubCell"/>
</dbReference>
<feature type="compositionally biased region" description="Low complexity" evidence="6">
    <location>
        <begin position="229"/>
        <end position="243"/>
    </location>
</feature>
<dbReference type="Pfam" id="PF00172">
    <property type="entry name" value="Zn_clus"/>
    <property type="match status" value="1"/>
</dbReference>
<comment type="subcellular location">
    <subcellularLocation>
        <location evidence="1">Nucleus</location>
    </subcellularLocation>
</comment>
<proteinExistence type="predicted"/>
<evidence type="ECO:0000256" key="1">
    <source>
        <dbReference type="ARBA" id="ARBA00004123"/>
    </source>
</evidence>
<feature type="region of interest" description="Disordered" evidence="6">
    <location>
        <begin position="61"/>
        <end position="159"/>
    </location>
</feature>
<name>A0AAJ8MFM8_9TREE</name>
<feature type="region of interest" description="Disordered" evidence="6">
    <location>
        <begin position="225"/>
        <end position="262"/>
    </location>
</feature>
<evidence type="ECO:0000256" key="6">
    <source>
        <dbReference type="SAM" id="MobiDB-lite"/>
    </source>
</evidence>
<reference evidence="8" key="1">
    <citation type="submission" date="2013-07" db="EMBL/GenBank/DDBJ databases">
        <authorList>
            <consortium name="The Broad Institute Genome Sequencing Platform"/>
            <person name="Cuomo C."/>
            <person name="Litvintseva A."/>
            <person name="Chen Y."/>
            <person name="Heitman J."/>
            <person name="Sun S."/>
            <person name="Springer D."/>
            <person name="Dromer F."/>
            <person name="Young S.K."/>
            <person name="Zeng Q."/>
            <person name="Gargeya S."/>
            <person name="Fitzgerald M."/>
            <person name="Abouelleil A."/>
            <person name="Alvarado L."/>
            <person name="Berlin A.M."/>
            <person name="Chapman S.B."/>
            <person name="Dewar J."/>
            <person name="Goldberg J."/>
            <person name="Griggs A."/>
            <person name="Gujja S."/>
            <person name="Hansen M."/>
            <person name="Howarth C."/>
            <person name="Imamovic A."/>
            <person name="Larimer J."/>
            <person name="McCowan C."/>
            <person name="Murphy C."/>
            <person name="Pearson M."/>
            <person name="Priest M."/>
            <person name="Roberts A."/>
            <person name="Saif S."/>
            <person name="Shea T."/>
            <person name="Sykes S."/>
            <person name="Wortman J."/>
            <person name="Nusbaum C."/>
            <person name="Birren B."/>
        </authorList>
    </citation>
    <scope>NUCLEOTIDE SEQUENCE</scope>
    <source>
        <strain evidence="8">CBS 10117</strain>
    </source>
</reference>
<feature type="compositionally biased region" description="Polar residues" evidence="6">
    <location>
        <begin position="120"/>
        <end position="129"/>
    </location>
</feature>
<sequence length="818" mass="89533">MSRPYNPKYDSVLGPMREPSPPPSAENTFPHDASSFLSQLDASRVDVSETEAALSHLFADVVNQPQHDEQAAIQNQDGAAGPHQLPDDVDTKPEAELPTPTLANQEAATNESIPLRTPDTDTLNQTEGDNQPLLIDPALTTSEGGSAEPSSVPGVPVKRKATSRANMLARGGACEFCKKRKLKCSAEVPSCTNCLKVGKECVYSQKKQRSRVRVLEDRLQELEKRLDQSSHNNNNTINISDNITPQRPGQPKDNGDPSSNAAVADENITYDSTDFPTLSTFEFNHLEDPASATTTSVTDGMDPNLEPDLMTLADAAAADVHPAEYESWQHLRPEAIAGEIIKAVSVDSSINPNGSNSRSVGEKIVSHLLQLYVNPSASPSVLHTAISPQTLLSRLANKERPPHPALLLSLIPSLLPLSSSRNLQSPGIPLVIQTHTKTLINNAITNSDPRIIDLIAACTVRAYGFYEQARYFEGWTEASLATSMVYASGLSKLGHVGEKLLNVDTADRKARIDREKKLRVVLGKGVALSPPVDRVELGERINLFWFAYANDRGGSLGWGWPSSFNEEEITTPWPRDNYDTDEALLDNRTITDFMDPTTSAVDDGSKDCPHAAHCKAITLMYHAVRLFDTPSKLATPERTSRLIRLTKRYMSTSIPIQADEGAEHGPRNEVRMTLHATMCVLHAKEEIDAPPGSEREHFDKSLESAGKVLAIVENMQIQGNVELDGLEITAAMLFHFLGRLMTKYLNKITSPSSSTTMDTGDNIALVNDLLRKKEGFSNALETLGKKSKFANIASRLLDNISYGSDFKMGEYERPDNMP</sequence>
<dbReference type="SMART" id="SM00906">
    <property type="entry name" value="Fungal_trans"/>
    <property type="match status" value="1"/>
</dbReference>
<evidence type="ECO:0000256" key="5">
    <source>
        <dbReference type="ARBA" id="ARBA00023242"/>
    </source>
</evidence>
<dbReference type="SUPFAM" id="SSF57701">
    <property type="entry name" value="Zn2/Cys6 DNA-binding domain"/>
    <property type="match status" value="1"/>
</dbReference>
<dbReference type="Gene3D" id="4.10.240.10">
    <property type="entry name" value="Zn(2)-C6 fungal-type DNA-binding domain"/>
    <property type="match status" value="1"/>
</dbReference>
<evidence type="ECO:0000313" key="9">
    <source>
        <dbReference type="Proteomes" id="UP000078595"/>
    </source>
</evidence>
<keyword evidence="9" id="KW-1185">Reference proteome</keyword>
<dbReference type="InterPro" id="IPR050815">
    <property type="entry name" value="TF_fung"/>
</dbReference>
<evidence type="ECO:0000256" key="2">
    <source>
        <dbReference type="ARBA" id="ARBA00022723"/>
    </source>
</evidence>
<dbReference type="EMBL" id="CP144534">
    <property type="protein sequence ID" value="WWC61636.1"/>
    <property type="molecule type" value="Genomic_DNA"/>
</dbReference>
<reference evidence="8" key="2">
    <citation type="submission" date="2024-02" db="EMBL/GenBank/DDBJ databases">
        <title>Comparative genomics of Cryptococcus and Kwoniella reveals pathogenesis evolution and contrasting modes of karyotype evolution via chromosome fusion or intercentromeric recombination.</title>
        <authorList>
            <person name="Coelho M.A."/>
            <person name="David-Palma M."/>
            <person name="Shea T."/>
            <person name="Bowers K."/>
            <person name="McGinley-Smith S."/>
            <person name="Mohammad A.W."/>
            <person name="Gnirke A."/>
            <person name="Yurkov A.M."/>
            <person name="Nowrousian M."/>
            <person name="Sun S."/>
            <person name="Cuomo C.A."/>
            <person name="Heitman J."/>
        </authorList>
    </citation>
    <scope>NUCLEOTIDE SEQUENCE</scope>
    <source>
        <strain evidence="8">CBS 10117</strain>
    </source>
</reference>
<dbReference type="InterPro" id="IPR036864">
    <property type="entry name" value="Zn2-C6_fun-type_DNA-bd_sf"/>
</dbReference>
<dbReference type="RefSeq" id="XP_018263309.2">
    <property type="nucleotide sequence ID" value="XM_018408098.2"/>
</dbReference>
<dbReference type="CDD" id="cd00067">
    <property type="entry name" value="GAL4"/>
    <property type="match status" value="1"/>
</dbReference>
<dbReference type="GO" id="GO:0000981">
    <property type="term" value="F:DNA-binding transcription factor activity, RNA polymerase II-specific"/>
    <property type="evidence" value="ECO:0007669"/>
    <property type="project" value="InterPro"/>
</dbReference>
<feature type="region of interest" description="Disordered" evidence="6">
    <location>
        <begin position="1"/>
        <end position="32"/>
    </location>
</feature>
<dbReference type="InterPro" id="IPR001138">
    <property type="entry name" value="Zn2Cys6_DnaBD"/>
</dbReference>
<evidence type="ECO:0000256" key="3">
    <source>
        <dbReference type="ARBA" id="ARBA00023015"/>
    </source>
</evidence>
<dbReference type="KEGG" id="kdj:28968502"/>
<keyword evidence="2" id="KW-0479">Metal-binding</keyword>
<dbReference type="Proteomes" id="UP000078595">
    <property type="component" value="Chromosome 5"/>
</dbReference>
<keyword evidence="5" id="KW-0539">Nucleus</keyword>
<keyword evidence="4" id="KW-0804">Transcription</keyword>
<feature type="compositionally biased region" description="Polar residues" evidence="6">
    <location>
        <begin position="101"/>
        <end position="112"/>
    </location>
</feature>
<dbReference type="InterPro" id="IPR007219">
    <property type="entry name" value="XnlR_reg_dom"/>
</dbReference>
<accession>A0AAJ8MFM8</accession>
<dbReference type="PROSITE" id="PS00463">
    <property type="entry name" value="ZN2_CY6_FUNGAL_1"/>
    <property type="match status" value="1"/>
</dbReference>
<dbReference type="SMART" id="SM00066">
    <property type="entry name" value="GAL4"/>
    <property type="match status" value="1"/>
</dbReference>
<dbReference type="AlphaFoldDB" id="A0AAJ8MFM8"/>
<feature type="domain" description="Zn(2)-C6 fungal-type" evidence="7">
    <location>
        <begin position="173"/>
        <end position="203"/>
    </location>
</feature>
<organism evidence="8 9">
    <name type="scientific">Kwoniella dejecticola CBS 10117</name>
    <dbReference type="NCBI Taxonomy" id="1296121"/>
    <lineage>
        <taxon>Eukaryota</taxon>
        <taxon>Fungi</taxon>
        <taxon>Dikarya</taxon>
        <taxon>Basidiomycota</taxon>
        <taxon>Agaricomycotina</taxon>
        <taxon>Tremellomycetes</taxon>
        <taxon>Tremellales</taxon>
        <taxon>Cryptococcaceae</taxon>
        <taxon>Kwoniella</taxon>
    </lineage>
</organism>
<protein>
    <recommendedName>
        <fullName evidence="7">Zn(2)-C6 fungal-type domain-containing protein</fullName>
    </recommendedName>
</protein>
<dbReference type="GeneID" id="28968502"/>
<dbReference type="GO" id="GO:0006351">
    <property type="term" value="P:DNA-templated transcription"/>
    <property type="evidence" value="ECO:0007669"/>
    <property type="project" value="InterPro"/>
</dbReference>
<keyword evidence="3" id="KW-0805">Transcription regulation</keyword>
<evidence type="ECO:0000313" key="8">
    <source>
        <dbReference type="EMBL" id="WWC61636.1"/>
    </source>
</evidence>
<gene>
    <name evidence="8" type="ORF">I303_104220</name>
</gene>
<dbReference type="CDD" id="cd12148">
    <property type="entry name" value="fungal_TF_MHR"/>
    <property type="match status" value="1"/>
</dbReference>
<dbReference type="GO" id="GO:0003677">
    <property type="term" value="F:DNA binding"/>
    <property type="evidence" value="ECO:0007669"/>
    <property type="project" value="InterPro"/>
</dbReference>
<dbReference type="PROSITE" id="PS50048">
    <property type="entry name" value="ZN2_CY6_FUNGAL_2"/>
    <property type="match status" value="1"/>
</dbReference>
<evidence type="ECO:0000256" key="4">
    <source>
        <dbReference type="ARBA" id="ARBA00023163"/>
    </source>
</evidence>